<name>A0ABT9JSS5_9PROT</name>
<gene>
    <name evidence="1" type="ORF">Q9291_07110</name>
</gene>
<dbReference type="InterPro" id="IPR008309">
    <property type="entry name" value="YdbL"/>
</dbReference>
<dbReference type="EMBL" id="JAVCAP010000014">
    <property type="protein sequence ID" value="MDP8567615.1"/>
    <property type="molecule type" value="Genomic_DNA"/>
</dbReference>
<organism evidence="1 2">
    <name type="scientific">Methylophilus aquaticus</name>
    <dbReference type="NCBI Taxonomy" id="1971610"/>
    <lineage>
        <taxon>Bacteria</taxon>
        <taxon>Pseudomonadati</taxon>
        <taxon>Pseudomonadota</taxon>
        <taxon>Betaproteobacteria</taxon>
        <taxon>Nitrosomonadales</taxon>
        <taxon>Methylophilaceae</taxon>
        <taxon>Methylophilus</taxon>
    </lineage>
</organism>
<dbReference type="Proteomes" id="UP001225906">
    <property type="component" value="Unassembled WGS sequence"/>
</dbReference>
<evidence type="ECO:0000313" key="1">
    <source>
        <dbReference type="EMBL" id="MDP8567615.1"/>
    </source>
</evidence>
<sequence length="125" mass="13504">MAAFSHAQAAADLNVNTPAVAAVKAAMQARHAQLSAYYQSGAVGLTVEGFVAVKDASLVPLSQRGALAGLVNDENTDRTHLYQGIAAANGHPEWEGEIQRIFALRWIDKAQSGWFVQREGQWSRK</sequence>
<protein>
    <submittedName>
        <fullName evidence="1">YdbL family protein</fullName>
    </submittedName>
</protein>
<dbReference type="Pfam" id="PF07027">
    <property type="entry name" value="DUF1318"/>
    <property type="match status" value="1"/>
</dbReference>
<evidence type="ECO:0000313" key="2">
    <source>
        <dbReference type="Proteomes" id="UP001225906"/>
    </source>
</evidence>
<reference evidence="2" key="1">
    <citation type="journal article" date="2019" name="Int. J. Syst. Evol. Microbiol.">
        <title>The Global Catalogue of Microorganisms (GCM) 10K type strain sequencing project: providing services to taxonomists for standard genome sequencing and annotation.</title>
        <authorList>
            <consortium name="The Broad Institute Genomics Platform"/>
            <consortium name="The Broad Institute Genome Sequencing Center for Infectious Disease"/>
            <person name="Wu L."/>
            <person name="Ma J."/>
        </authorList>
    </citation>
    <scope>NUCLEOTIDE SEQUENCE [LARGE SCALE GENOMIC DNA]</scope>
    <source>
        <strain evidence="2">VKM B-3159</strain>
    </source>
</reference>
<accession>A0ABT9JSS5</accession>
<comment type="caution">
    <text evidence="1">The sequence shown here is derived from an EMBL/GenBank/DDBJ whole genome shotgun (WGS) entry which is preliminary data.</text>
</comment>
<proteinExistence type="predicted"/>
<keyword evidence="2" id="KW-1185">Reference proteome</keyword>